<evidence type="ECO:0000313" key="5">
    <source>
        <dbReference type="Proteomes" id="UP001652394"/>
    </source>
</evidence>
<keyword evidence="2" id="KW-0456">Lyase</keyword>
<dbReference type="RefSeq" id="WP_059066462.1">
    <property type="nucleotide sequence ID" value="NZ_JAOQJX010000006.1"/>
</dbReference>
<organism evidence="4 5">
    <name type="scientific">Faecalicatena acetigenes</name>
    <dbReference type="NCBI Taxonomy" id="2981790"/>
    <lineage>
        <taxon>Bacteria</taxon>
        <taxon>Bacillati</taxon>
        <taxon>Bacillota</taxon>
        <taxon>Clostridia</taxon>
        <taxon>Lachnospirales</taxon>
        <taxon>Lachnospiraceae</taxon>
        <taxon>Faecalicatena</taxon>
    </lineage>
</organism>
<evidence type="ECO:0000259" key="3">
    <source>
        <dbReference type="SMART" id="SM01007"/>
    </source>
</evidence>
<dbReference type="InterPro" id="IPR050197">
    <property type="entry name" value="Aldolase_class_II_sugar_metab"/>
</dbReference>
<dbReference type="InterPro" id="IPR001303">
    <property type="entry name" value="Aldolase_II/adducin_N"/>
</dbReference>
<dbReference type="SMART" id="SM01007">
    <property type="entry name" value="Aldolase_II"/>
    <property type="match status" value="1"/>
</dbReference>
<dbReference type="PANTHER" id="PTHR22789:SF0">
    <property type="entry name" value="3-OXO-TETRONATE 4-PHOSPHATE DECARBOXYLASE-RELATED"/>
    <property type="match status" value="1"/>
</dbReference>
<accession>A0ABT2T9Z4</accession>
<dbReference type="InterPro" id="IPR036409">
    <property type="entry name" value="Aldolase_II/adducin_N_sf"/>
</dbReference>
<gene>
    <name evidence="4" type="ORF">OCV51_05495</name>
</gene>
<evidence type="ECO:0000256" key="1">
    <source>
        <dbReference type="ARBA" id="ARBA00022723"/>
    </source>
</evidence>
<proteinExistence type="predicted"/>
<feature type="domain" description="Class II aldolase/adducin N-terminal" evidence="3">
    <location>
        <begin position="9"/>
        <end position="186"/>
    </location>
</feature>
<dbReference type="Proteomes" id="UP001652394">
    <property type="component" value="Unassembled WGS sequence"/>
</dbReference>
<sequence length="194" mass="21700">MTELEKKIEDAIWVAKELFERGKATGSSANLSFKHDGCIYITGSGTCFGRLTPESFSKVDETGAWEGEKPSKELPLHKIYYEKSENIKAVIHTHSFYSVMYTFLQHSQTKDIVPDHTPYLKMKVGTIGLVPYAAPGSEELFSYFKKAVPYSDAFLLAQHGSVVGGKTIMDAFFGIEELEESCKIAWTLRGNKIL</sequence>
<keyword evidence="1" id="KW-0479">Metal-binding</keyword>
<protein>
    <submittedName>
        <fullName evidence="4">Class II aldolase/adducin family protein</fullName>
    </submittedName>
</protein>
<name>A0ABT2T9Z4_9FIRM</name>
<dbReference type="PANTHER" id="PTHR22789">
    <property type="entry name" value="FUCULOSE PHOSPHATE ALDOLASE"/>
    <property type="match status" value="1"/>
</dbReference>
<evidence type="ECO:0000256" key="2">
    <source>
        <dbReference type="ARBA" id="ARBA00023239"/>
    </source>
</evidence>
<reference evidence="4 5" key="1">
    <citation type="journal article" date="2021" name="ISME Commun">
        <title>Automated analysis of genomic sequences facilitates high-throughput and comprehensive description of bacteria.</title>
        <authorList>
            <person name="Hitch T.C.A."/>
        </authorList>
    </citation>
    <scope>NUCLEOTIDE SEQUENCE [LARGE SCALE GENOMIC DNA]</scope>
    <source>
        <strain evidence="4 5">H2_18</strain>
    </source>
</reference>
<comment type="caution">
    <text evidence="4">The sequence shown here is derived from an EMBL/GenBank/DDBJ whole genome shotgun (WGS) entry which is preliminary data.</text>
</comment>
<dbReference type="Gene3D" id="3.40.225.10">
    <property type="entry name" value="Class II aldolase/adducin N-terminal domain"/>
    <property type="match status" value="1"/>
</dbReference>
<dbReference type="SUPFAM" id="SSF53639">
    <property type="entry name" value="AraD/HMP-PK domain-like"/>
    <property type="match status" value="1"/>
</dbReference>
<evidence type="ECO:0000313" key="4">
    <source>
        <dbReference type="EMBL" id="MCU6747107.1"/>
    </source>
</evidence>
<dbReference type="EMBL" id="JAOQJX010000006">
    <property type="protein sequence ID" value="MCU6747107.1"/>
    <property type="molecule type" value="Genomic_DNA"/>
</dbReference>
<dbReference type="Pfam" id="PF00596">
    <property type="entry name" value="Aldolase_II"/>
    <property type="match status" value="1"/>
</dbReference>
<keyword evidence="5" id="KW-1185">Reference proteome</keyword>